<protein>
    <submittedName>
        <fullName evidence="2">Uncharacterized protein</fullName>
    </submittedName>
</protein>
<evidence type="ECO:0000313" key="2">
    <source>
        <dbReference type="EMBL" id="KAJ1141061.1"/>
    </source>
</evidence>
<accession>A0AAV7QKM5</accession>
<feature type="compositionally biased region" description="Basic and acidic residues" evidence="1">
    <location>
        <begin position="1"/>
        <end position="13"/>
    </location>
</feature>
<sequence>MDRQGQRPREHDQQAGGAPMGILTETGNRRCPAGFPLPKGILHGGAASSAAMGIPTPLPPAWLNLAGGNGCRGAPGGPCSAHANGMGTAGAP</sequence>
<reference evidence="2" key="1">
    <citation type="journal article" date="2022" name="bioRxiv">
        <title>Sequencing and chromosome-scale assembly of the giantPleurodeles waltlgenome.</title>
        <authorList>
            <person name="Brown T."/>
            <person name="Elewa A."/>
            <person name="Iarovenko S."/>
            <person name="Subramanian E."/>
            <person name="Araus A.J."/>
            <person name="Petzold A."/>
            <person name="Susuki M."/>
            <person name="Suzuki K.-i.T."/>
            <person name="Hayashi T."/>
            <person name="Toyoda A."/>
            <person name="Oliveira C."/>
            <person name="Osipova E."/>
            <person name="Leigh N.D."/>
            <person name="Simon A."/>
            <person name="Yun M.H."/>
        </authorList>
    </citation>
    <scope>NUCLEOTIDE SEQUENCE</scope>
    <source>
        <strain evidence="2">20211129_DDA</strain>
        <tissue evidence="2">Liver</tissue>
    </source>
</reference>
<gene>
    <name evidence="2" type="ORF">NDU88_007398</name>
</gene>
<organism evidence="2 3">
    <name type="scientific">Pleurodeles waltl</name>
    <name type="common">Iberian ribbed newt</name>
    <dbReference type="NCBI Taxonomy" id="8319"/>
    <lineage>
        <taxon>Eukaryota</taxon>
        <taxon>Metazoa</taxon>
        <taxon>Chordata</taxon>
        <taxon>Craniata</taxon>
        <taxon>Vertebrata</taxon>
        <taxon>Euteleostomi</taxon>
        <taxon>Amphibia</taxon>
        <taxon>Batrachia</taxon>
        <taxon>Caudata</taxon>
        <taxon>Salamandroidea</taxon>
        <taxon>Salamandridae</taxon>
        <taxon>Pleurodelinae</taxon>
        <taxon>Pleurodeles</taxon>
    </lineage>
</organism>
<keyword evidence="3" id="KW-1185">Reference proteome</keyword>
<evidence type="ECO:0000256" key="1">
    <source>
        <dbReference type="SAM" id="MobiDB-lite"/>
    </source>
</evidence>
<dbReference type="Proteomes" id="UP001066276">
    <property type="component" value="Chromosome 6"/>
</dbReference>
<dbReference type="EMBL" id="JANPWB010000010">
    <property type="protein sequence ID" value="KAJ1141061.1"/>
    <property type="molecule type" value="Genomic_DNA"/>
</dbReference>
<name>A0AAV7QKM5_PLEWA</name>
<dbReference type="AlphaFoldDB" id="A0AAV7QKM5"/>
<comment type="caution">
    <text evidence="2">The sequence shown here is derived from an EMBL/GenBank/DDBJ whole genome shotgun (WGS) entry which is preliminary data.</text>
</comment>
<evidence type="ECO:0000313" key="3">
    <source>
        <dbReference type="Proteomes" id="UP001066276"/>
    </source>
</evidence>
<feature type="region of interest" description="Disordered" evidence="1">
    <location>
        <begin position="1"/>
        <end position="31"/>
    </location>
</feature>
<proteinExistence type="predicted"/>